<proteinExistence type="predicted"/>
<accession>A0ABD5V1Z4</accession>
<protein>
    <submittedName>
        <fullName evidence="1">Type II toxin-antitoxin system HicB family antitoxin</fullName>
    </submittedName>
</protein>
<comment type="caution">
    <text evidence="1">The sequence shown here is derived from an EMBL/GenBank/DDBJ whole genome shotgun (WGS) entry which is preliminary data.</text>
</comment>
<keyword evidence="2" id="KW-1185">Reference proteome</keyword>
<dbReference type="EMBL" id="JBHSXL010000009">
    <property type="protein sequence ID" value="MFC6893186.1"/>
    <property type="molecule type" value="Genomic_DNA"/>
</dbReference>
<dbReference type="InterPro" id="IPR055811">
    <property type="entry name" value="DUF7387"/>
</dbReference>
<dbReference type="RefSeq" id="WP_379744481.1">
    <property type="nucleotide sequence ID" value="NZ_JBHSVN010000001.1"/>
</dbReference>
<organism evidence="1 2">
    <name type="scientific">Halopenitus salinus</name>
    <dbReference type="NCBI Taxonomy" id="1198295"/>
    <lineage>
        <taxon>Archaea</taxon>
        <taxon>Methanobacteriati</taxon>
        <taxon>Methanobacteriota</taxon>
        <taxon>Stenosarchaea group</taxon>
        <taxon>Halobacteria</taxon>
        <taxon>Halobacteriales</taxon>
        <taxon>Haloferacaceae</taxon>
        <taxon>Halopenitus</taxon>
    </lineage>
</organism>
<dbReference type="Pfam" id="PF24113">
    <property type="entry name" value="DUF7387"/>
    <property type="match status" value="1"/>
</dbReference>
<gene>
    <name evidence="1" type="ORF">ACFQE9_11310</name>
</gene>
<dbReference type="AlphaFoldDB" id="A0ABD5V1Z4"/>
<reference evidence="1 2" key="1">
    <citation type="journal article" date="2019" name="Int. J. Syst. Evol. Microbiol.">
        <title>The Global Catalogue of Microorganisms (GCM) 10K type strain sequencing project: providing services to taxonomists for standard genome sequencing and annotation.</title>
        <authorList>
            <consortium name="The Broad Institute Genomics Platform"/>
            <consortium name="The Broad Institute Genome Sequencing Center for Infectious Disease"/>
            <person name="Wu L."/>
            <person name="Ma J."/>
        </authorList>
    </citation>
    <scope>NUCLEOTIDE SEQUENCE [LARGE SCALE GENOMIC DNA]</scope>
    <source>
        <strain evidence="1 2">SKJ47</strain>
    </source>
</reference>
<sequence length="98" mass="10792">MSTDTGVEENGPTTPTRIRMELSEDGEMWIITDEDTGVTTQGETREHALEMLDEAVALHAGNGENVDDEAALLEDLGLDPDEIEEARAESEELPEFMQ</sequence>
<dbReference type="SUPFAM" id="SSF143100">
    <property type="entry name" value="TTHA1013/TTHA0281-like"/>
    <property type="match status" value="1"/>
</dbReference>
<name>A0ABD5V1Z4_9EURY</name>
<evidence type="ECO:0000313" key="2">
    <source>
        <dbReference type="Proteomes" id="UP001596296"/>
    </source>
</evidence>
<dbReference type="Proteomes" id="UP001596296">
    <property type="component" value="Unassembled WGS sequence"/>
</dbReference>
<dbReference type="InterPro" id="IPR035069">
    <property type="entry name" value="TTHA1013/TTHA0281-like"/>
</dbReference>
<evidence type="ECO:0000313" key="1">
    <source>
        <dbReference type="EMBL" id="MFC6893186.1"/>
    </source>
</evidence>